<dbReference type="SUPFAM" id="SSF47587">
    <property type="entry name" value="Domain of poly(ADP-ribose) polymerase"/>
    <property type="match status" value="1"/>
</dbReference>
<keyword evidence="5" id="KW-0479">Metal-binding</keyword>
<dbReference type="OrthoDB" id="429950at2759"/>
<dbReference type="OMA" id="IPHNNGY"/>
<evidence type="ECO:0000256" key="4">
    <source>
        <dbReference type="ARBA" id="ARBA00022695"/>
    </source>
</evidence>
<dbReference type="SMART" id="SM00773">
    <property type="entry name" value="WGR"/>
    <property type="match status" value="1"/>
</dbReference>
<keyword evidence="9" id="KW-0862">Zinc</keyword>
<dbReference type="GeneID" id="14911237"/>
<keyword evidence="4" id="KW-0548">Nucleotidyltransferase</keyword>
<feature type="domain" description="PARP catalytic" evidence="17">
    <location>
        <begin position="408"/>
        <end position="631"/>
    </location>
</feature>
<dbReference type="CDD" id="cd08003">
    <property type="entry name" value="WGR_PARP2_like"/>
    <property type="match status" value="1"/>
</dbReference>
<dbReference type="InterPro" id="IPR008893">
    <property type="entry name" value="WGR_domain"/>
</dbReference>
<evidence type="ECO:0000256" key="7">
    <source>
        <dbReference type="ARBA" id="ARBA00022765"/>
    </source>
</evidence>
<accession>L8GCD4</accession>
<dbReference type="Pfam" id="PF05406">
    <property type="entry name" value="WGR"/>
    <property type="match status" value="1"/>
</dbReference>
<evidence type="ECO:0000313" key="21">
    <source>
        <dbReference type="Proteomes" id="UP000011083"/>
    </source>
</evidence>
<dbReference type="Gene3D" id="3.40.50.10190">
    <property type="entry name" value="BRCT domain"/>
    <property type="match status" value="1"/>
</dbReference>
<dbReference type="GO" id="GO:0005730">
    <property type="term" value="C:nucleolus"/>
    <property type="evidence" value="ECO:0007669"/>
    <property type="project" value="TreeGrafter"/>
</dbReference>
<keyword evidence="12" id="KW-0539">Nucleus</keyword>
<dbReference type="PROSITE" id="PS51059">
    <property type="entry name" value="PARP_CATALYTIC"/>
    <property type="match status" value="1"/>
</dbReference>
<dbReference type="GO" id="GO:0003677">
    <property type="term" value="F:DNA binding"/>
    <property type="evidence" value="ECO:0007669"/>
    <property type="project" value="UniProtKB-KW"/>
</dbReference>
<dbReference type="Pfam" id="PF02877">
    <property type="entry name" value="PARP_reg"/>
    <property type="match status" value="1"/>
</dbReference>
<keyword evidence="6" id="KW-0677">Repeat</keyword>
<dbReference type="Pfam" id="PF00644">
    <property type="entry name" value="PARP"/>
    <property type="match status" value="1"/>
</dbReference>
<dbReference type="CDD" id="cd01437">
    <property type="entry name" value="parp_like"/>
    <property type="match status" value="1"/>
</dbReference>
<dbReference type="EMBL" id="KB008172">
    <property type="protein sequence ID" value="ELR10870.1"/>
    <property type="molecule type" value="Genomic_DNA"/>
</dbReference>
<feature type="domain" description="WGR" evidence="19">
    <location>
        <begin position="150"/>
        <end position="247"/>
    </location>
</feature>
<evidence type="ECO:0000259" key="19">
    <source>
        <dbReference type="PROSITE" id="PS51977"/>
    </source>
</evidence>
<evidence type="ECO:0000259" key="17">
    <source>
        <dbReference type="PROSITE" id="PS51059"/>
    </source>
</evidence>
<dbReference type="EC" id="2.4.2.-" evidence="15"/>
<keyword evidence="7" id="KW-0013">ADP-ribosylation</keyword>
<dbReference type="SUPFAM" id="SSF52113">
    <property type="entry name" value="BRCT domain"/>
    <property type="match status" value="1"/>
</dbReference>
<dbReference type="GO" id="GO:0016779">
    <property type="term" value="F:nucleotidyltransferase activity"/>
    <property type="evidence" value="ECO:0007669"/>
    <property type="project" value="UniProtKB-KW"/>
</dbReference>
<dbReference type="Proteomes" id="UP000011083">
    <property type="component" value="Unassembled WGS sequence"/>
</dbReference>
<dbReference type="VEuPathDB" id="AmoebaDB:ACA1_181230"/>
<dbReference type="InterPro" id="IPR001357">
    <property type="entry name" value="BRCT_dom"/>
</dbReference>
<dbReference type="GO" id="GO:0070212">
    <property type="term" value="P:protein poly-ADP-ribosylation"/>
    <property type="evidence" value="ECO:0007669"/>
    <property type="project" value="TreeGrafter"/>
</dbReference>
<evidence type="ECO:0000256" key="5">
    <source>
        <dbReference type="ARBA" id="ARBA00022723"/>
    </source>
</evidence>
<proteinExistence type="inferred from homology"/>
<dbReference type="Pfam" id="PF00533">
    <property type="entry name" value="BRCT"/>
    <property type="match status" value="1"/>
</dbReference>
<evidence type="ECO:0000256" key="12">
    <source>
        <dbReference type="ARBA" id="ARBA00023242"/>
    </source>
</evidence>
<name>L8GCD4_ACACF</name>
<evidence type="ECO:0000256" key="10">
    <source>
        <dbReference type="ARBA" id="ARBA00023027"/>
    </source>
</evidence>
<evidence type="ECO:0000256" key="14">
    <source>
        <dbReference type="ARBA" id="ARBA00033987"/>
    </source>
</evidence>
<dbReference type="FunFam" id="3.90.228.10:FF:000002">
    <property type="entry name" value="Poly [ADP-ribose] polymerase"/>
    <property type="match status" value="1"/>
</dbReference>
<dbReference type="RefSeq" id="XP_004332883.1">
    <property type="nucleotide sequence ID" value="XM_004332835.1"/>
</dbReference>
<feature type="domain" description="PARP alpha-helical" evidence="18">
    <location>
        <begin position="282"/>
        <end position="400"/>
    </location>
</feature>
<dbReference type="InterPro" id="IPR036616">
    <property type="entry name" value="Poly(ADP-ribose)pol_reg_dom_sf"/>
</dbReference>
<dbReference type="GO" id="GO:0003950">
    <property type="term" value="F:NAD+ poly-ADP-ribosyltransferase activity"/>
    <property type="evidence" value="ECO:0007669"/>
    <property type="project" value="UniProtKB-UniRule"/>
</dbReference>
<organism evidence="20 21">
    <name type="scientific">Acanthamoeba castellanii (strain ATCC 30010 / Neff)</name>
    <dbReference type="NCBI Taxonomy" id="1257118"/>
    <lineage>
        <taxon>Eukaryota</taxon>
        <taxon>Amoebozoa</taxon>
        <taxon>Discosea</taxon>
        <taxon>Longamoebia</taxon>
        <taxon>Centramoebida</taxon>
        <taxon>Acanthamoebidae</taxon>
        <taxon>Acanthamoeba</taxon>
    </lineage>
</organism>
<dbReference type="PANTHER" id="PTHR10459">
    <property type="entry name" value="DNA LIGASE"/>
    <property type="match status" value="1"/>
</dbReference>
<dbReference type="FunFam" id="1.20.142.10:FF:000001">
    <property type="entry name" value="Poly [ADP-ribose] polymerase"/>
    <property type="match status" value="1"/>
</dbReference>
<evidence type="ECO:0000259" key="18">
    <source>
        <dbReference type="PROSITE" id="PS51060"/>
    </source>
</evidence>
<dbReference type="SUPFAM" id="SSF56399">
    <property type="entry name" value="ADP-ribosylation"/>
    <property type="match status" value="1"/>
</dbReference>
<evidence type="ECO:0000256" key="3">
    <source>
        <dbReference type="ARBA" id="ARBA00022679"/>
    </source>
</evidence>
<evidence type="ECO:0000256" key="15">
    <source>
        <dbReference type="RuleBase" id="RU362114"/>
    </source>
</evidence>
<feature type="compositionally biased region" description="Acidic residues" evidence="16">
    <location>
        <begin position="94"/>
        <end position="108"/>
    </location>
</feature>
<protein>
    <recommendedName>
        <fullName evidence="15">Poly [ADP-ribose] polymerase</fullName>
        <shortName evidence="15">PARP</shortName>
        <ecNumber evidence="15">2.4.2.-</ecNumber>
    </recommendedName>
</protein>
<evidence type="ECO:0000256" key="8">
    <source>
        <dbReference type="ARBA" id="ARBA00022771"/>
    </source>
</evidence>
<dbReference type="PROSITE" id="PS51060">
    <property type="entry name" value="PARP_ALPHA_HD"/>
    <property type="match status" value="1"/>
</dbReference>
<dbReference type="KEGG" id="acan:ACA1_181230"/>
<dbReference type="PANTHER" id="PTHR10459:SF60">
    <property type="entry name" value="POLY [ADP-RIBOSE] POLYMERASE 2"/>
    <property type="match status" value="1"/>
</dbReference>
<feature type="region of interest" description="Disordered" evidence="16">
    <location>
        <begin position="89"/>
        <end position="113"/>
    </location>
</feature>
<keyword evidence="3 15" id="KW-0808">Transferase</keyword>
<dbReference type="GO" id="GO:0008270">
    <property type="term" value="F:zinc ion binding"/>
    <property type="evidence" value="ECO:0007669"/>
    <property type="project" value="UniProtKB-KW"/>
</dbReference>
<keyword evidence="8" id="KW-0863">Zinc-finger</keyword>
<comment type="catalytic activity">
    <reaction evidence="14">
        <text>NAD(+) + (ADP-D-ribosyl)n-acceptor = nicotinamide + (ADP-D-ribosyl)n+1-acceptor + H(+).</text>
        <dbReference type="EC" id="2.4.2.30"/>
    </reaction>
</comment>
<dbReference type="SUPFAM" id="SSF142921">
    <property type="entry name" value="WGR domain-like"/>
    <property type="match status" value="1"/>
</dbReference>
<dbReference type="InterPro" id="IPR036930">
    <property type="entry name" value="WGR_dom_sf"/>
</dbReference>
<evidence type="ECO:0000256" key="2">
    <source>
        <dbReference type="ARBA" id="ARBA00022676"/>
    </source>
</evidence>
<dbReference type="AlphaFoldDB" id="L8GCD4"/>
<evidence type="ECO:0000313" key="20">
    <source>
        <dbReference type="EMBL" id="ELR10870.1"/>
    </source>
</evidence>
<dbReference type="InterPro" id="IPR004102">
    <property type="entry name" value="Poly(ADP-ribose)pol_reg_dom"/>
</dbReference>
<dbReference type="CDD" id="cd00027">
    <property type="entry name" value="BRCT"/>
    <property type="match status" value="1"/>
</dbReference>
<sequence>MKCTKKPAVFDDQIITIAPRSYTKKVRDDLIEKVVSHGGCPVENVNPKVDFVVCSNKEKDDSEVLEAASRLKIPLVTVKQGKMLSAAKFNPFGEADDDEEEEEEEEEAPTTKGAAQLVIFSSSSSSKKVKLIKKGRSAVDPNAPAHVQKGAHIYEEEDDIYDVMLNQTNISHNNNKFYVLQLLEDDNKKSFWVWTRWGRVGAIGQSKLVACGSSVDKAKREFDKKFREKTGNDFDDRANFEPVKGKYTMVELDYGANDDDDDDAVEKQKKALKKVDDDGDIECKLDDRLQYLVKLICNLSMMKETLVEMEFDINKMPLGKLKKNHINKGYGVLKKIEKVLGRAPINKAKLTELTNEFYSLIPHDFGMGRPPVLDTNKQLKKKMAMLEALGDIEIATSLLKGSAVSGEHPIDSSYKALNTTLEPVDRNSRDWSIVAQYVKNTHAPTHTSYKLRLKELYAVERPGEEERFKPYAALGNQQLLWHGSRLTNWMGILSQGLRIAPPEAPSTGYMFGKGVYFADLVTKSANYCHASRENPVGVMLLSRVALGKTYDCTQAEFMNANKPGFDSTKGCGATGPDPAENVTMTDGTVVPLGKPVPTGTSNTSLLYNEFIVYDVAQLLIKYLVVVEFKYS</sequence>
<dbReference type="Gene3D" id="1.20.142.10">
    <property type="entry name" value="Poly(ADP-ribose) polymerase, regulatory domain"/>
    <property type="match status" value="1"/>
</dbReference>
<evidence type="ECO:0000256" key="1">
    <source>
        <dbReference type="ARBA" id="ARBA00004123"/>
    </source>
</evidence>
<dbReference type="PROSITE" id="PS51977">
    <property type="entry name" value="WGR"/>
    <property type="match status" value="1"/>
</dbReference>
<comment type="similarity">
    <text evidence="13">Belongs to the ARTD/PARP family.</text>
</comment>
<dbReference type="InterPro" id="IPR012317">
    <property type="entry name" value="Poly(ADP-ribose)pol_cat_dom"/>
</dbReference>
<evidence type="ECO:0000256" key="13">
    <source>
        <dbReference type="ARBA" id="ARBA00024347"/>
    </source>
</evidence>
<keyword evidence="21" id="KW-1185">Reference proteome</keyword>
<dbReference type="FunFam" id="2.20.140.10:FF:000001">
    <property type="entry name" value="Poly [ADP-ribose] polymerase"/>
    <property type="match status" value="1"/>
</dbReference>
<keyword evidence="2 15" id="KW-0328">Glycosyltransferase</keyword>
<keyword evidence="11" id="KW-0238">DNA-binding</keyword>
<dbReference type="GO" id="GO:1990404">
    <property type="term" value="F:NAD+-protein mono-ADP-ribosyltransferase activity"/>
    <property type="evidence" value="ECO:0007669"/>
    <property type="project" value="TreeGrafter"/>
</dbReference>
<dbReference type="InterPro" id="IPR036420">
    <property type="entry name" value="BRCT_dom_sf"/>
</dbReference>
<evidence type="ECO:0000256" key="11">
    <source>
        <dbReference type="ARBA" id="ARBA00023125"/>
    </source>
</evidence>
<dbReference type="Gene3D" id="3.90.228.10">
    <property type="match status" value="1"/>
</dbReference>
<reference evidence="20 21" key="1">
    <citation type="journal article" date="2013" name="Genome Biol.">
        <title>Genome of Acanthamoeba castellanii highlights extensive lateral gene transfer and early evolution of tyrosine kinase signaling.</title>
        <authorList>
            <person name="Clarke M."/>
            <person name="Lohan A.J."/>
            <person name="Liu B."/>
            <person name="Lagkouvardos I."/>
            <person name="Roy S."/>
            <person name="Zafar N."/>
            <person name="Bertelli C."/>
            <person name="Schilde C."/>
            <person name="Kianianmomeni A."/>
            <person name="Burglin T.R."/>
            <person name="Frech C."/>
            <person name="Turcotte B."/>
            <person name="Kopec K.O."/>
            <person name="Synnott J.M."/>
            <person name="Choo C."/>
            <person name="Paponov I."/>
            <person name="Finkler A."/>
            <person name="Soon Heng Tan C."/>
            <person name="Hutchins A.P."/>
            <person name="Weinmeier T."/>
            <person name="Rattei T."/>
            <person name="Chu J.S."/>
            <person name="Gimenez G."/>
            <person name="Irimia M."/>
            <person name="Rigden D.J."/>
            <person name="Fitzpatrick D.A."/>
            <person name="Lorenzo-Morales J."/>
            <person name="Bateman A."/>
            <person name="Chiu C.H."/>
            <person name="Tang P."/>
            <person name="Hegemann P."/>
            <person name="Fromm H."/>
            <person name="Raoult D."/>
            <person name="Greub G."/>
            <person name="Miranda-Saavedra D."/>
            <person name="Chen N."/>
            <person name="Nash P."/>
            <person name="Ginger M.L."/>
            <person name="Horn M."/>
            <person name="Schaap P."/>
            <person name="Caler L."/>
            <person name="Loftus B."/>
        </authorList>
    </citation>
    <scope>NUCLEOTIDE SEQUENCE [LARGE SCALE GENOMIC DNA]</scope>
    <source>
        <strain evidence="20 21">Neff</strain>
    </source>
</reference>
<keyword evidence="10 15" id="KW-0520">NAD</keyword>
<dbReference type="InterPro" id="IPR050800">
    <property type="entry name" value="ARTD/PARP"/>
</dbReference>
<evidence type="ECO:0000256" key="6">
    <source>
        <dbReference type="ARBA" id="ARBA00022737"/>
    </source>
</evidence>
<evidence type="ECO:0000256" key="16">
    <source>
        <dbReference type="SAM" id="MobiDB-lite"/>
    </source>
</evidence>
<gene>
    <name evidence="20" type="ORF">ACA1_181230</name>
</gene>
<dbReference type="STRING" id="1257118.L8GCD4"/>
<comment type="subcellular location">
    <subcellularLocation>
        <location evidence="1">Nucleus</location>
    </subcellularLocation>
</comment>
<dbReference type="GO" id="GO:0006302">
    <property type="term" value="P:double-strand break repair"/>
    <property type="evidence" value="ECO:0007669"/>
    <property type="project" value="TreeGrafter"/>
</dbReference>
<dbReference type="Gene3D" id="2.20.140.10">
    <property type="entry name" value="WGR domain"/>
    <property type="match status" value="1"/>
</dbReference>
<evidence type="ECO:0000256" key="9">
    <source>
        <dbReference type="ARBA" id="ARBA00022833"/>
    </source>
</evidence>